<dbReference type="OrthoDB" id="9805159at2"/>
<sequence>MRLRNWATATLAAVATLSLPAVTAATPRAAAAPSSGDAIVHLFQWRWSSIAEECETTLGPGGWGGVQVSPPQEHVVLPEAEGAAYPWWQDYQPVSYRLDRTRRGTKAEFVDMVERCRAQGVRIYVDMVLNHMTGTGSVGSGPGSAGSVFGKYDYPDLFGDGSGDRYDRPDFGPCYRAISDWSSKAEVQDCELLDLADLNTADPRVRAAIAKYMNSVIGLGVAGFRVDAAKHVQAEHLADIVSRLHDVPGFGGRPDLFHEVYGDATVPYTDYTALGRVTNFDYQRAVSAAVRDGDLTRLADLPDHGGLTGAQSVVFIDNHDTQRSDPTLTYKDGDRYYLADALMMAHPYGTPQVMSSYAFGAVTAQGPPSTADGTTLPTDCGSAAWVCEHRDPRVAGMPGFRNATAGTGMSSVVTDGPGRLAFARGDKGYAAFNATGTPWRATFRTGLPDGTYCDVARGTFDRRTGRCTGGTVAVSGGSFTAEIPANHGVALHVAARLGDAARVEVAFSATASTWWGQQVLVVGDVPQLGGWDPARGVALSARDYPVWTGSVRLPEGQRFEYKLVKRAPDGNVVWESGPNRQHTVTGPTTLIATWR</sequence>
<evidence type="ECO:0000256" key="3">
    <source>
        <dbReference type="ARBA" id="ARBA00008061"/>
    </source>
</evidence>
<dbReference type="SUPFAM" id="SSF49452">
    <property type="entry name" value="Starch-binding domain-like"/>
    <property type="match status" value="1"/>
</dbReference>
<dbReference type="InterPro" id="IPR006047">
    <property type="entry name" value="GH13_cat_dom"/>
</dbReference>
<keyword evidence="10 12" id="KW-0326">Glycosidase</keyword>
<comment type="cofactor">
    <cofactor evidence="2">
        <name>Ca(2+)</name>
        <dbReference type="ChEBI" id="CHEBI:29108"/>
    </cofactor>
</comment>
<evidence type="ECO:0000256" key="12">
    <source>
        <dbReference type="RuleBase" id="RU361134"/>
    </source>
</evidence>
<organism evidence="15 16">
    <name type="scientific">Amycolatopsis arida</name>
    <dbReference type="NCBI Taxonomy" id="587909"/>
    <lineage>
        <taxon>Bacteria</taxon>
        <taxon>Bacillati</taxon>
        <taxon>Actinomycetota</taxon>
        <taxon>Actinomycetes</taxon>
        <taxon>Pseudonocardiales</taxon>
        <taxon>Pseudonocardiaceae</taxon>
        <taxon>Amycolatopsis</taxon>
    </lineage>
</organism>
<dbReference type="GO" id="GO:0046872">
    <property type="term" value="F:metal ion binding"/>
    <property type="evidence" value="ECO:0007669"/>
    <property type="project" value="UniProtKB-KW"/>
</dbReference>
<evidence type="ECO:0000259" key="14">
    <source>
        <dbReference type="PROSITE" id="PS51166"/>
    </source>
</evidence>
<dbReference type="GO" id="GO:2001070">
    <property type="term" value="F:starch binding"/>
    <property type="evidence" value="ECO:0007669"/>
    <property type="project" value="InterPro"/>
</dbReference>
<evidence type="ECO:0000256" key="1">
    <source>
        <dbReference type="ARBA" id="ARBA00000548"/>
    </source>
</evidence>
<accession>A0A1I5LUH5</accession>
<dbReference type="RefSeq" id="WP_092527646.1">
    <property type="nucleotide sequence ID" value="NZ_FOWW01000001.1"/>
</dbReference>
<dbReference type="SUPFAM" id="SSF51445">
    <property type="entry name" value="(Trans)glycosidases"/>
    <property type="match status" value="1"/>
</dbReference>
<dbReference type="PROSITE" id="PS51166">
    <property type="entry name" value="CBM20"/>
    <property type="match status" value="1"/>
</dbReference>
<dbReference type="InterPro" id="IPR002044">
    <property type="entry name" value="CBM20"/>
</dbReference>
<evidence type="ECO:0000256" key="5">
    <source>
        <dbReference type="ARBA" id="ARBA00017303"/>
    </source>
</evidence>
<dbReference type="SMART" id="SM01065">
    <property type="entry name" value="CBM_2"/>
    <property type="match status" value="1"/>
</dbReference>
<dbReference type="GO" id="GO:0004556">
    <property type="term" value="F:alpha-amylase activity"/>
    <property type="evidence" value="ECO:0007669"/>
    <property type="project" value="UniProtKB-UniRule"/>
</dbReference>
<evidence type="ECO:0000256" key="11">
    <source>
        <dbReference type="RuleBase" id="RU003615"/>
    </source>
</evidence>
<dbReference type="InterPro" id="IPR031319">
    <property type="entry name" value="A-amylase_C"/>
</dbReference>
<dbReference type="AlphaFoldDB" id="A0A1I5LUH5"/>
<keyword evidence="13" id="KW-0732">Signal</keyword>
<proteinExistence type="inferred from homology"/>
<evidence type="ECO:0000313" key="16">
    <source>
        <dbReference type="Proteomes" id="UP000198727"/>
    </source>
</evidence>
<comment type="similarity">
    <text evidence="3 11">Belongs to the glycosyl hydrolase 13 family.</text>
</comment>
<dbReference type="CDD" id="cd11317">
    <property type="entry name" value="AmyAc_bac_euk_AmyA"/>
    <property type="match status" value="1"/>
</dbReference>
<dbReference type="Proteomes" id="UP000198727">
    <property type="component" value="Unassembled WGS sequence"/>
</dbReference>
<evidence type="ECO:0000256" key="10">
    <source>
        <dbReference type="ARBA" id="ARBA00023295"/>
    </source>
</evidence>
<evidence type="ECO:0000256" key="2">
    <source>
        <dbReference type="ARBA" id="ARBA00001913"/>
    </source>
</evidence>
<feature type="chain" id="PRO_5011527441" description="Alpha-amylase" evidence="13">
    <location>
        <begin position="25"/>
        <end position="595"/>
    </location>
</feature>
<dbReference type="SUPFAM" id="SSF51011">
    <property type="entry name" value="Glycosyl hydrolase domain"/>
    <property type="match status" value="1"/>
</dbReference>
<keyword evidence="8" id="KW-0106">Calcium</keyword>
<reference evidence="16" key="1">
    <citation type="submission" date="2016-10" db="EMBL/GenBank/DDBJ databases">
        <authorList>
            <person name="Varghese N."/>
            <person name="Submissions S."/>
        </authorList>
    </citation>
    <scope>NUCLEOTIDE SEQUENCE [LARGE SCALE GENOMIC DNA]</scope>
    <source>
        <strain evidence="16">CGMCC 4.5579</strain>
    </source>
</reference>
<comment type="catalytic activity">
    <reaction evidence="1 12">
        <text>Endohydrolysis of (1-&gt;4)-alpha-D-glucosidic linkages in polysaccharides containing three or more (1-&gt;4)-alpha-linked D-glucose units.</text>
        <dbReference type="EC" id="3.2.1.1"/>
    </reaction>
</comment>
<evidence type="ECO:0000256" key="6">
    <source>
        <dbReference type="ARBA" id="ARBA00022723"/>
    </source>
</evidence>
<dbReference type="Pfam" id="PF00686">
    <property type="entry name" value="CBM_20"/>
    <property type="match status" value="1"/>
</dbReference>
<evidence type="ECO:0000256" key="4">
    <source>
        <dbReference type="ARBA" id="ARBA00012595"/>
    </source>
</evidence>
<dbReference type="STRING" id="587909.SAMN05421810_101671"/>
<dbReference type="Gene3D" id="2.60.40.1180">
    <property type="entry name" value="Golgi alpha-mannosidase II"/>
    <property type="match status" value="1"/>
</dbReference>
<dbReference type="GO" id="GO:0005975">
    <property type="term" value="P:carbohydrate metabolic process"/>
    <property type="evidence" value="ECO:0007669"/>
    <property type="project" value="InterPro"/>
</dbReference>
<dbReference type="InterPro" id="IPR013784">
    <property type="entry name" value="Carb-bd-like_fold"/>
</dbReference>
<keyword evidence="9 12" id="KW-0119">Carbohydrate metabolism</keyword>
<dbReference type="FunFam" id="2.60.40.10:FF:000552">
    <property type="entry name" value="Related to glucoamylase"/>
    <property type="match status" value="1"/>
</dbReference>
<dbReference type="Pfam" id="PF02806">
    <property type="entry name" value="Alpha-amylase_C"/>
    <property type="match status" value="1"/>
</dbReference>
<feature type="domain" description="CBM20" evidence="14">
    <location>
        <begin position="497"/>
        <end position="595"/>
    </location>
</feature>
<dbReference type="PRINTS" id="PR00110">
    <property type="entry name" value="ALPHAAMYLASE"/>
</dbReference>
<dbReference type="Gene3D" id="3.20.20.80">
    <property type="entry name" value="Glycosidases"/>
    <property type="match status" value="1"/>
</dbReference>
<evidence type="ECO:0000256" key="13">
    <source>
        <dbReference type="SAM" id="SignalP"/>
    </source>
</evidence>
<dbReference type="SMART" id="SM00632">
    <property type="entry name" value="Aamy_C"/>
    <property type="match status" value="1"/>
</dbReference>
<dbReference type="Gene3D" id="2.60.40.10">
    <property type="entry name" value="Immunoglobulins"/>
    <property type="match status" value="1"/>
</dbReference>
<keyword evidence="7 12" id="KW-0378">Hydrolase</keyword>
<protein>
    <recommendedName>
        <fullName evidence="5 12">Alpha-amylase</fullName>
        <ecNumber evidence="4 12">3.2.1.1</ecNumber>
    </recommendedName>
</protein>
<dbReference type="EMBL" id="FOWW01000001">
    <property type="protein sequence ID" value="SFP00797.1"/>
    <property type="molecule type" value="Genomic_DNA"/>
</dbReference>
<dbReference type="InterPro" id="IPR013783">
    <property type="entry name" value="Ig-like_fold"/>
</dbReference>
<feature type="signal peptide" evidence="13">
    <location>
        <begin position="1"/>
        <end position="24"/>
    </location>
</feature>
<keyword evidence="16" id="KW-1185">Reference proteome</keyword>
<evidence type="ECO:0000256" key="7">
    <source>
        <dbReference type="ARBA" id="ARBA00022801"/>
    </source>
</evidence>
<dbReference type="Pfam" id="PF00128">
    <property type="entry name" value="Alpha-amylase"/>
    <property type="match status" value="1"/>
</dbReference>
<dbReference type="EC" id="3.2.1.1" evidence="4 12"/>
<gene>
    <name evidence="15" type="ORF">SAMN05421810_101671</name>
</gene>
<dbReference type="InterPro" id="IPR006046">
    <property type="entry name" value="Alpha_amylase"/>
</dbReference>
<evidence type="ECO:0000313" key="15">
    <source>
        <dbReference type="EMBL" id="SFP00797.1"/>
    </source>
</evidence>
<dbReference type="SMART" id="SM00642">
    <property type="entry name" value="Aamy"/>
    <property type="match status" value="1"/>
</dbReference>
<dbReference type="InterPro" id="IPR006048">
    <property type="entry name" value="A-amylase/branching_C"/>
</dbReference>
<evidence type="ECO:0000256" key="9">
    <source>
        <dbReference type="ARBA" id="ARBA00023277"/>
    </source>
</evidence>
<evidence type="ECO:0000256" key="8">
    <source>
        <dbReference type="ARBA" id="ARBA00022837"/>
    </source>
</evidence>
<keyword evidence="6" id="KW-0479">Metal-binding</keyword>
<dbReference type="InterPro" id="IPR017853">
    <property type="entry name" value="GH"/>
</dbReference>
<dbReference type="PANTHER" id="PTHR43447">
    <property type="entry name" value="ALPHA-AMYLASE"/>
    <property type="match status" value="1"/>
</dbReference>
<name>A0A1I5LUH5_9PSEU</name>
<dbReference type="InterPro" id="IPR013780">
    <property type="entry name" value="Glyco_hydro_b"/>
</dbReference>